<comment type="caution">
    <text evidence="5">The sequence shown here is derived from an EMBL/GenBank/DDBJ whole genome shotgun (WGS) entry which is preliminary data.</text>
</comment>
<proteinExistence type="predicted"/>
<evidence type="ECO:0000313" key="5">
    <source>
        <dbReference type="EMBL" id="KAB8027384.1"/>
    </source>
</evidence>
<accession>A0A833N305</accession>
<organism evidence="5 6">
    <name type="scientific">Fluviispira multicolorata</name>
    <dbReference type="NCBI Taxonomy" id="2654512"/>
    <lineage>
        <taxon>Bacteria</taxon>
        <taxon>Pseudomonadati</taxon>
        <taxon>Bdellovibrionota</taxon>
        <taxon>Oligoflexia</taxon>
        <taxon>Silvanigrellales</taxon>
        <taxon>Silvanigrellaceae</taxon>
        <taxon>Fluviispira</taxon>
    </lineage>
</organism>
<keyword evidence="6" id="KW-1185">Reference proteome</keyword>
<evidence type="ECO:0000259" key="4">
    <source>
        <dbReference type="PROSITE" id="PS50110"/>
    </source>
</evidence>
<dbReference type="SMART" id="SM00448">
    <property type="entry name" value="REC"/>
    <property type="match status" value="1"/>
</dbReference>
<dbReference type="EMBL" id="WFLN01000012">
    <property type="protein sequence ID" value="KAB8027384.1"/>
    <property type="molecule type" value="Genomic_DNA"/>
</dbReference>
<dbReference type="Pfam" id="PF00072">
    <property type="entry name" value="Response_reg"/>
    <property type="match status" value="1"/>
</dbReference>
<dbReference type="CDD" id="cd00156">
    <property type="entry name" value="REC"/>
    <property type="match status" value="1"/>
</dbReference>
<keyword evidence="1 3" id="KW-0597">Phosphoprotein</keyword>
<dbReference type="AlphaFoldDB" id="A0A833N305"/>
<feature type="domain" description="Response regulatory" evidence="4">
    <location>
        <begin position="5"/>
        <end position="122"/>
    </location>
</feature>
<evidence type="ECO:0000256" key="1">
    <source>
        <dbReference type="ARBA" id="ARBA00022553"/>
    </source>
</evidence>
<dbReference type="Proteomes" id="UP000442694">
    <property type="component" value="Unassembled WGS sequence"/>
</dbReference>
<dbReference type="SUPFAM" id="SSF52172">
    <property type="entry name" value="CheY-like"/>
    <property type="match status" value="1"/>
</dbReference>
<gene>
    <name evidence="5" type="ORF">GCL57_14400</name>
</gene>
<keyword evidence="2" id="KW-0902">Two-component regulatory system</keyword>
<protein>
    <submittedName>
        <fullName evidence="5">Response regulator</fullName>
    </submittedName>
</protein>
<dbReference type="PANTHER" id="PTHR44591">
    <property type="entry name" value="STRESS RESPONSE REGULATOR PROTEIN 1"/>
    <property type="match status" value="1"/>
</dbReference>
<dbReference type="InterPro" id="IPR011006">
    <property type="entry name" value="CheY-like_superfamily"/>
</dbReference>
<name>A0A833N305_9BACT</name>
<feature type="modified residue" description="4-aspartylphosphate" evidence="3">
    <location>
        <position position="55"/>
    </location>
</feature>
<dbReference type="InterPro" id="IPR050595">
    <property type="entry name" value="Bact_response_regulator"/>
</dbReference>
<dbReference type="PANTHER" id="PTHR44591:SF14">
    <property type="entry name" value="PROTEIN PILG"/>
    <property type="match status" value="1"/>
</dbReference>
<sequence length="213" mass="23948">MESKNILVVDDSEFDRNLLVNGLSRKGGYKTLQAGNEEQCLEVLKKNKINLMLMDIMMPGTLGSEVLVKVRKSYNSLELPIIMVTAKGDTSDIVECLQKGANDYIMKPINFEVAVSRISTHLKISELSLEMAKLNKLEALNAMITTYNHEINNPLTIAISCLNDPLIKDENIGKKLHTALWRIADIVKKISLITYDSDVEMETYAQDTKMIKL</sequence>
<evidence type="ECO:0000256" key="3">
    <source>
        <dbReference type="PROSITE-ProRule" id="PRU00169"/>
    </source>
</evidence>
<dbReference type="InterPro" id="IPR001789">
    <property type="entry name" value="Sig_transdc_resp-reg_receiver"/>
</dbReference>
<dbReference type="PROSITE" id="PS50110">
    <property type="entry name" value="RESPONSE_REGULATORY"/>
    <property type="match status" value="1"/>
</dbReference>
<reference evidence="5 6" key="1">
    <citation type="submission" date="2019-10" db="EMBL/GenBank/DDBJ databases">
        <title>New genus of Silvanigrellaceae.</title>
        <authorList>
            <person name="Pitt A."/>
            <person name="Hahn M.W."/>
        </authorList>
    </citation>
    <scope>NUCLEOTIDE SEQUENCE [LARGE SCALE GENOMIC DNA]</scope>
    <source>
        <strain evidence="5 6">33A1-SZDP</strain>
    </source>
</reference>
<dbReference type="Gene3D" id="3.40.50.2300">
    <property type="match status" value="1"/>
</dbReference>
<dbReference type="GO" id="GO:0000160">
    <property type="term" value="P:phosphorelay signal transduction system"/>
    <property type="evidence" value="ECO:0007669"/>
    <property type="project" value="UniProtKB-KW"/>
</dbReference>
<dbReference type="RefSeq" id="WP_152214055.1">
    <property type="nucleotide sequence ID" value="NZ_WFLN01000012.1"/>
</dbReference>
<evidence type="ECO:0000313" key="6">
    <source>
        <dbReference type="Proteomes" id="UP000442694"/>
    </source>
</evidence>
<evidence type="ECO:0000256" key="2">
    <source>
        <dbReference type="ARBA" id="ARBA00023012"/>
    </source>
</evidence>